<dbReference type="SMART" id="SM00179">
    <property type="entry name" value="EGF_CA"/>
    <property type="match status" value="18"/>
</dbReference>
<keyword evidence="12 14" id="KW-1015">Disulfide bond</keyword>
<dbReference type="SMART" id="SM00181">
    <property type="entry name" value="EGF"/>
    <property type="match status" value="19"/>
</dbReference>
<dbReference type="Pfam" id="PF02210">
    <property type="entry name" value="Laminin_G_2"/>
    <property type="match status" value="3"/>
</dbReference>
<keyword evidence="10 15" id="KW-1133">Transmembrane helix</keyword>
<evidence type="ECO:0000256" key="3">
    <source>
        <dbReference type="ARBA" id="ARBA00022525"/>
    </source>
</evidence>
<feature type="domain" description="EGF-like" evidence="17">
    <location>
        <begin position="1286"/>
        <end position="1322"/>
    </location>
</feature>
<feature type="disulfide bond" evidence="14">
    <location>
        <begin position="235"/>
        <end position="244"/>
    </location>
</feature>
<evidence type="ECO:0000256" key="7">
    <source>
        <dbReference type="ARBA" id="ARBA00022729"/>
    </source>
</evidence>
<feature type="disulfide bond" evidence="14">
    <location>
        <begin position="73"/>
        <end position="82"/>
    </location>
</feature>
<dbReference type="FunFam" id="2.10.25.10:FF:000066">
    <property type="entry name" value="FAT atypical cadherin 4"/>
    <property type="match status" value="1"/>
</dbReference>
<evidence type="ECO:0000256" key="15">
    <source>
        <dbReference type="SAM" id="Phobius"/>
    </source>
</evidence>
<feature type="disulfide bond" evidence="14">
    <location>
        <begin position="188"/>
        <end position="197"/>
    </location>
</feature>
<feature type="disulfide bond" evidence="14">
    <location>
        <begin position="925"/>
        <end position="934"/>
    </location>
</feature>
<keyword evidence="9" id="KW-0524">Neurogenesis</keyword>
<keyword evidence="6 15" id="KW-0812">Transmembrane</keyword>
<dbReference type="InterPro" id="IPR051022">
    <property type="entry name" value="Notch_Cell-Fate_Det"/>
</dbReference>
<feature type="disulfide bond" evidence="14">
    <location>
        <begin position="490"/>
        <end position="499"/>
    </location>
</feature>
<dbReference type="STRING" id="623744.A0A553N555"/>
<evidence type="ECO:0000313" key="19">
    <source>
        <dbReference type="Proteomes" id="UP000316079"/>
    </source>
</evidence>
<feature type="disulfide bond" evidence="14">
    <location>
        <begin position="1274"/>
        <end position="1283"/>
    </location>
</feature>
<keyword evidence="13" id="KW-0325">Glycoprotein</keyword>
<feature type="disulfide bond" evidence="14">
    <location>
        <begin position="1195"/>
        <end position="1204"/>
    </location>
</feature>
<dbReference type="InterPro" id="IPR000742">
    <property type="entry name" value="EGF"/>
</dbReference>
<dbReference type="FunFam" id="2.10.25.10:FF:000006">
    <property type="entry name" value="Versican core protein-like isoform 1"/>
    <property type="match status" value="3"/>
</dbReference>
<accession>A0A553N555</accession>
<feature type="domain" description="EGF-like" evidence="17">
    <location>
        <begin position="460"/>
        <end position="500"/>
    </location>
</feature>
<dbReference type="GO" id="GO:1901222">
    <property type="term" value="P:regulation of non-canonical NF-kappaB signal transduction"/>
    <property type="evidence" value="ECO:0007669"/>
    <property type="project" value="UniProtKB-ARBA"/>
</dbReference>
<feature type="disulfide bond" evidence="14">
    <location>
        <begin position="1312"/>
        <end position="1321"/>
    </location>
</feature>
<feature type="disulfide bond" evidence="14">
    <location>
        <begin position="708"/>
        <end position="717"/>
    </location>
</feature>
<evidence type="ECO:0000256" key="6">
    <source>
        <dbReference type="ARBA" id="ARBA00022692"/>
    </source>
</evidence>
<dbReference type="PANTHER" id="PTHR24049:SF1">
    <property type="entry name" value="PROTEIN CRUMBS HOMOLOG 1"/>
    <property type="match status" value="1"/>
</dbReference>
<dbReference type="GO" id="GO:0005509">
    <property type="term" value="F:calcium ion binding"/>
    <property type="evidence" value="ECO:0007669"/>
    <property type="project" value="InterPro"/>
</dbReference>
<evidence type="ECO:0000256" key="5">
    <source>
        <dbReference type="ARBA" id="ARBA00022536"/>
    </source>
</evidence>
<dbReference type="Proteomes" id="UP000316079">
    <property type="component" value="Unassembled WGS sequence"/>
</dbReference>
<dbReference type="GO" id="GO:0030855">
    <property type="term" value="P:epithelial cell differentiation"/>
    <property type="evidence" value="ECO:0007669"/>
    <property type="project" value="UniProtKB-ARBA"/>
</dbReference>
<dbReference type="OrthoDB" id="283575at2759"/>
<dbReference type="GO" id="GO:0045597">
    <property type="term" value="P:positive regulation of cell differentiation"/>
    <property type="evidence" value="ECO:0007669"/>
    <property type="project" value="UniProtKB-ARBA"/>
</dbReference>
<dbReference type="FunFam" id="2.10.25.10:FF:000321">
    <property type="entry name" value="Protein delta homolog 1"/>
    <property type="match status" value="1"/>
</dbReference>
<dbReference type="Gene3D" id="2.10.25.10">
    <property type="entry name" value="Laminin"/>
    <property type="match status" value="18"/>
</dbReference>
<evidence type="ECO:0000256" key="14">
    <source>
        <dbReference type="PROSITE-ProRule" id="PRU00076"/>
    </source>
</evidence>
<dbReference type="InterPro" id="IPR018097">
    <property type="entry name" value="EGF_Ca-bd_CS"/>
</dbReference>
<feature type="domain" description="EGF-like" evidence="17">
    <location>
        <begin position="1132"/>
        <end position="1168"/>
    </location>
</feature>
<evidence type="ECO:0008006" key="20">
    <source>
        <dbReference type="Google" id="ProtNLM"/>
    </source>
</evidence>
<feature type="disulfide bond" evidence="14">
    <location>
        <begin position="112"/>
        <end position="121"/>
    </location>
</feature>
<dbReference type="InterPro" id="IPR000152">
    <property type="entry name" value="EGF-type_Asp/Asn_hydroxyl_site"/>
</dbReference>
<evidence type="ECO:0000256" key="4">
    <source>
        <dbReference type="ARBA" id="ARBA00022530"/>
    </source>
</evidence>
<dbReference type="InterPro" id="IPR001791">
    <property type="entry name" value="Laminin_G"/>
</dbReference>
<keyword evidence="7" id="KW-0732">Signal</keyword>
<dbReference type="PROSITE" id="PS50025">
    <property type="entry name" value="LAM_G_DOMAIN"/>
    <property type="match status" value="3"/>
</dbReference>
<dbReference type="PROSITE" id="PS00010">
    <property type="entry name" value="ASX_HYDROXYL"/>
    <property type="match status" value="11"/>
</dbReference>
<dbReference type="SUPFAM" id="SSF49899">
    <property type="entry name" value="Concanavalin A-like lectins/glucanases"/>
    <property type="match status" value="3"/>
</dbReference>
<feature type="domain" description="EGF-like" evidence="17">
    <location>
        <begin position="286"/>
        <end position="322"/>
    </location>
</feature>
<feature type="domain" description="EGF-like" evidence="17">
    <location>
        <begin position="247"/>
        <end position="284"/>
    </location>
</feature>
<comment type="caution">
    <text evidence="18">The sequence shown here is derived from an EMBL/GenBank/DDBJ whole genome shotgun (WGS) entry which is preliminary data.</text>
</comment>
<dbReference type="FunFam" id="2.10.25.10:FF:000004">
    <property type="entry name" value="Neurogenic locus notch 1"/>
    <property type="match status" value="1"/>
</dbReference>
<feature type="domain" description="Laminin G" evidence="16">
    <location>
        <begin position="502"/>
        <end position="680"/>
    </location>
</feature>
<evidence type="ECO:0000256" key="13">
    <source>
        <dbReference type="ARBA" id="ARBA00023180"/>
    </source>
</evidence>
<feature type="domain" description="EGF-like" evidence="17">
    <location>
        <begin position="324"/>
        <end position="380"/>
    </location>
</feature>
<dbReference type="Pfam" id="PF00008">
    <property type="entry name" value="EGF"/>
    <property type="match status" value="12"/>
</dbReference>
<feature type="domain" description="EGF-like" evidence="17">
    <location>
        <begin position="205"/>
        <end position="245"/>
    </location>
</feature>
<feature type="disulfide bond" evidence="14">
    <location>
        <begin position="1158"/>
        <end position="1167"/>
    </location>
</feature>
<evidence type="ECO:0000256" key="1">
    <source>
        <dbReference type="ARBA" id="ARBA00004479"/>
    </source>
</evidence>
<dbReference type="GO" id="GO:0009653">
    <property type="term" value="P:anatomical structure morphogenesis"/>
    <property type="evidence" value="ECO:0007669"/>
    <property type="project" value="UniProtKB-ARBA"/>
</dbReference>
<feature type="domain" description="Laminin G" evidence="16">
    <location>
        <begin position="724"/>
        <end position="897"/>
    </location>
</feature>
<protein>
    <recommendedName>
        <fullName evidence="20">Crumbs cell polarity complex component 2b</fullName>
    </recommendedName>
</protein>
<feature type="disulfide bond" evidence="14">
    <location>
        <begin position="312"/>
        <end position="321"/>
    </location>
</feature>
<evidence type="ECO:0000259" key="16">
    <source>
        <dbReference type="PROSITE" id="PS50025"/>
    </source>
</evidence>
<keyword evidence="3" id="KW-0964">Secreted</keyword>
<dbReference type="InterPro" id="IPR013320">
    <property type="entry name" value="ConA-like_dom_sf"/>
</dbReference>
<feature type="domain" description="EGF-like" evidence="17">
    <location>
        <begin position="682"/>
        <end position="718"/>
    </location>
</feature>
<feature type="domain" description="EGF-like" evidence="17">
    <location>
        <begin position="1247"/>
        <end position="1284"/>
    </location>
</feature>
<dbReference type="PROSITE" id="PS01186">
    <property type="entry name" value="EGF_2"/>
    <property type="match status" value="14"/>
</dbReference>
<dbReference type="GO" id="GO:0032991">
    <property type="term" value="C:protein-containing complex"/>
    <property type="evidence" value="ECO:0007669"/>
    <property type="project" value="TreeGrafter"/>
</dbReference>
<proteinExistence type="predicted"/>
<dbReference type="FunFam" id="2.60.120.200:FF:000081">
    <property type="entry name" value="Crumbs 1, cell polarity complex component"/>
    <property type="match status" value="1"/>
</dbReference>
<feature type="domain" description="EGF-like" evidence="17">
    <location>
        <begin position="899"/>
        <end position="935"/>
    </location>
</feature>
<dbReference type="FunFam" id="2.10.25.10:FF:000472">
    <property type="entry name" value="Uncharacterized protein, isoform A"/>
    <property type="match status" value="2"/>
</dbReference>
<feature type="domain" description="EGF-like" evidence="17">
    <location>
        <begin position="382"/>
        <end position="420"/>
    </location>
</feature>
<evidence type="ECO:0000256" key="12">
    <source>
        <dbReference type="ARBA" id="ARBA00023157"/>
    </source>
</evidence>
<keyword evidence="4" id="KW-0272">Extracellular matrix</keyword>
<keyword evidence="11 15" id="KW-0472">Membrane</keyword>
<dbReference type="PRINTS" id="PR00010">
    <property type="entry name" value="EGFBLOOD"/>
</dbReference>
<dbReference type="SUPFAM" id="SSF57184">
    <property type="entry name" value="Growth factor receptor domain"/>
    <property type="match status" value="2"/>
</dbReference>
<dbReference type="PROSITE" id="PS00022">
    <property type="entry name" value="EGF_1"/>
    <property type="match status" value="15"/>
</dbReference>
<dbReference type="FunFam" id="2.10.25.10:FF:000123">
    <property type="entry name" value="Crumbs homolog 1 (Drosophila)"/>
    <property type="match status" value="1"/>
</dbReference>
<dbReference type="PROSITE" id="PS01187">
    <property type="entry name" value="EGF_CA"/>
    <property type="match status" value="4"/>
</dbReference>
<dbReference type="SUPFAM" id="SSF57196">
    <property type="entry name" value="EGF/Laminin"/>
    <property type="match status" value="9"/>
</dbReference>
<evidence type="ECO:0000313" key="18">
    <source>
        <dbReference type="EMBL" id="TRY60562.1"/>
    </source>
</evidence>
<dbReference type="PANTHER" id="PTHR24049">
    <property type="entry name" value="CRUMBS FAMILY MEMBER"/>
    <property type="match status" value="1"/>
</dbReference>
<dbReference type="CDD" id="cd00054">
    <property type="entry name" value="EGF_CA"/>
    <property type="match status" value="16"/>
</dbReference>
<dbReference type="InterPro" id="IPR009030">
    <property type="entry name" value="Growth_fac_rcpt_cys_sf"/>
</dbReference>
<feature type="domain" description="EGF-like" evidence="17">
    <location>
        <begin position="1170"/>
        <end position="1205"/>
    </location>
</feature>
<feature type="domain" description="EGF-like" evidence="17">
    <location>
        <begin position="85"/>
        <end position="122"/>
    </location>
</feature>
<feature type="domain" description="EGF-like" evidence="17">
    <location>
        <begin position="162"/>
        <end position="198"/>
    </location>
</feature>
<evidence type="ECO:0000256" key="9">
    <source>
        <dbReference type="ARBA" id="ARBA00022902"/>
    </source>
</evidence>
<keyword evidence="5 14" id="KW-0245">EGF-like domain</keyword>
<dbReference type="InterPro" id="IPR013032">
    <property type="entry name" value="EGF-like_CS"/>
</dbReference>
<evidence type="ECO:0000256" key="2">
    <source>
        <dbReference type="ARBA" id="ARBA00004498"/>
    </source>
</evidence>
<sequence length="1398" mass="154959">MFCSVSSEVCVSSPCQNNSTCVPTLDGYYCACAPTPPIFTGHHCEHLLNPCLVAGCQFGCVGNLGTQDYICQCPEGFHGPNCTQNINECQSNPCQGRKNFCVDGANGYECHCPVGYAGDECRIKVRDCSEEPCFNNATCMWAPEGYECHCTPGFQGEHCEEDVDECVSQPCRNGALCVDGIGAYQCYCVPGFQGYHCDIEIDECASQPCENNATSSPCQNGATCHDHVGLYTCQCVPGYEGINCELDINECESAPCRHGGICRDLVNGFECDCSGSGFSGSVCELDILECLSGPCHHGASCQDGVNRYSCLCWPGYEGVNCERDVNECEAQPCENGAECFQRSDANLYRLLPQLDTEFSYERAAGYLCQCPPGFTGENCSVNIDECKSAPCENGGTCEDLINAFQCSCPPGFTGDLNECESSPCLHGGHCEDLINGFVCHCPSTSEPGALPWGGETCSVSLTGCVQNPCQNNATCLPWLHEQEHRLSCLCPAGFHGEHCETPTTFSLLPGQYLTVEIQKSNRRRRETELHGPNVKLRFRSTLPDAVIFYRGSGEQFLTLELIGGKLHSRAESGDLKLSGELEGDFSDGFWHEVTVSVDERLLLSSEGQTSEVDGGTNNHLISWVPTAGLEKIYFGGAPVEFLNKTQTITSFLGCFEDLEVDFIPVLPQSFGQEQGVEMGCERTEWCQPTPCSERGTCVDLWVNYTCQCHRPYFGHNCNEEHTSWTFSHERSRSFATFPIMQTHGRNVTVSFWLKSRHPNGLVFQLQRENQPYLTLYLNNGSLYFQIYNAFKRVSGFISNGDRVFVTIQKEQRVLLFNETQRIPLVFSDFEVEAGDVAYLGGLSEGENTAPWGGYFKGCLQDVRIDDTQLYMYSGSISQKPQHANYLPRNSSNVIEGCVGDQTCKMQPCQNGGECQVLWNDFLCTCEFGFSGKRCETRLWCVHQPCEPGTTCVDLLDGYEFGQCHVRKQHSEVQRQWLIVRHVSLVLRTREENATLLRSSSHLRFFCIGVLKSFIIVKYRPANTLEIIAFTSDVMVSDGEWHRVELYASSSLSQWLLSVDGRVSGFSRSLPGTVEYLNTSVIMLAENFTGCLGEVRIGGVYLPFFEPLVENAPQTSQFFQIGALAPPRLGCSGSPLCLSEPCLNNGTCLDQFNSFRCECSPGWTGVECQENIDECSMMPCVHGVCRDLAGDYECQCPVGYRGKNCQEEVDECWEHQCRNGGSCVPSLNRYKCVCLENFTGPFCQWRFPPRECAVDLECENGGVCFEGWWGANCTCRPGFTGYRCELDVDECKSEPCLNGGLCLNSINHYVCECLPQFSGENCQNPKHLQQEGWPWLLLLSIPLASLSLLLASIAILCLLLSARRKRRSQGTYSPSRQEHTGARMEMGSVLKLPPEERLI</sequence>
<feature type="disulfide bond" evidence="14">
    <location>
        <begin position="150"/>
        <end position="159"/>
    </location>
</feature>
<name>A0A553N555_9TELE</name>
<dbReference type="GO" id="GO:0005886">
    <property type="term" value="C:plasma membrane"/>
    <property type="evidence" value="ECO:0007669"/>
    <property type="project" value="UniProtKB-ARBA"/>
</dbReference>
<feature type="domain" description="EGF-like" evidence="17">
    <location>
        <begin position="1207"/>
        <end position="1243"/>
    </location>
</feature>
<dbReference type="GO" id="GO:0007157">
    <property type="term" value="P:heterophilic cell-cell adhesion via plasma membrane cell adhesion molecules"/>
    <property type="evidence" value="ECO:0007669"/>
    <property type="project" value="TreeGrafter"/>
</dbReference>
<feature type="transmembrane region" description="Helical" evidence="15">
    <location>
        <begin position="1332"/>
        <end position="1359"/>
    </location>
</feature>
<dbReference type="PROSITE" id="PS50026">
    <property type="entry name" value="EGF_3"/>
    <property type="match status" value="18"/>
</dbReference>
<feature type="domain" description="Laminin G" evidence="16">
    <location>
        <begin position="954"/>
        <end position="1130"/>
    </location>
</feature>
<feature type="disulfide bond" evidence="14">
    <location>
        <begin position="1174"/>
        <end position="1184"/>
    </location>
</feature>
<evidence type="ECO:0000256" key="10">
    <source>
        <dbReference type="ARBA" id="ARBA00022989"/>
    </source>
</evidence>
<dbReference type="Gene3D" id="2.60.120.200">
    <property type="match status" value="3"/>
</dbReference>
<gene>
    <name evidence="18" type="ORF">DNTS_026975</name>
</gene>
<dbReference type="FunFam" id="2.10.25.10:FF:000143">
    <property type="entry name" value="Protein crumbs 1"/>
    <property type="match status" value="1"/>
</dbReference>
<dbReference type="FunFam" id="2.10.25.10:FF:000208">
    <property type="entry name" value="Crumbs 2, cell polarity complex component"/>
    <property type="match status" value="1"/>
</dbReference>
<reference evidence="18 19" key="1">
    <citation type="journal article" date="2019" name="Sci. Data">
        <title>Hybrid genome assembly and annotation of Danionella translucida.</title>
        <authorList>
            <person name="Kadobianskyi M."/>
            <person name="Schulze L."/>
            <person name="Schuelke M."/>
            <person name="Judkewitz B."/>
        </authorList>
    </citation>
    <scope>NUCLEOTIDE SEQUENCE [LARGE SCALE GENOMIC DNA]</scope>
    <source>
        <strain evidence="18 19">Bolton</strain>
    </source>
</reference>
<evidence type="ECO:0000256" key="11">
    <source>
        <dbReference type="ARBA" id="ARBA00023136"/>
    </source>
</evidence>
<comment type="caution">
    <text evidence="14">Lacks conserved residue(s) required for the propagation of feature annotation.</text>
</comment>
<keyword evidence="8" id="KW-0677">Repeat</keyword>
<feature type="domain" description="EGF-like" evidence="17">
    <location>
        <begin position="47"/>
        <end position="83"/>
    </location>
</feature>
<feature type="disulfide bond" evidence="14">
    <location>
        <begin position="1233"/>
        <end position="1242"/>
    </location>
</feature>
<dbReference type="GO" id="GO:0045197">
    <property type="term" value="P:establishment or maintenance of epithelial cell apical/basal polarity"/>
    <property type="evidence" value="ECO:0007669"/>
    <property type="project" value="TreeGrafter"/>
</dbReference>
<dbReference type="FunFam" id="2.10.25.10:FF:000045">
    <property type="entry name" value="Slit guidance ligand 2"/>
    <property type="match status" value="1"/>
</dbReference>
<feature type="domain" description="EGF-like" evidence="17">
    <location>
        <begin position="124"/>
        <end position="160"/>
    </location>
</feature>
<feature type="disulfide bond" evidence="14">
    <location>
        <begin position="370"/>
        <end position="379"/>
    </location>
</feature>
<dbReference type="Pfam" id="PF12661">
    <property type="entry name" value="hEGF"/>
    <property type="match status" value="4"/>
</dbReference>
<dbReference type="GO" id="GO:0007417">
    <property type="term" value="P:central nervous system development"/>
    <property type="evidence" value="ECO:0007669"/>
    <property type="project" value="UniProtKB-ARBA"/>
</dbReference>
<dbReference type="InterPro" id="IPR001881">
    <property type="entry name" value="EGF-like_Ca-bd_dom"/>
</dbReference>
<dbReference type="GO" id="GO:0060218">
    <property type="term" value="P:hematopoietic stem cell differentiation"/>
    <property type="evidence" value="ECO:0007669"/>
    <property type="project" value="UniProtKB-ARBA"/>
</dbReference>
<dbReference type="FunFam" id="2.10.25.10:FF:000012">
    <property type="entry name" value="Delta-like protein"/>
    <property type="match status" value="1"/>
</dbReference>
<dbReference type="CDD" id="cd00110">
    <property type="entry name" value="LamG"/>
    <property type="match status" value="3"/>
</dbReference>
<keyword evidence="19" id="KW-1185">Reference proteome</keyword>
<dbReference type="FunFam" id="2.10.25.10:FF:000029">
    <property type="entry name" value="neurexin-1 isoform X1"/>
    <property type="match status" value="1"/>
</dbReference>
<dbReference type="SMART" id="SM00282">
    <property type="entry name" value="LamG"/>
    <property type="match status" value="3"/>
</dbReference>
<dbReference type="EMBL" id="SRMA01027045">
    <property type="protein sequence ID" value="TRY60562.1"/>
    <property type="molecule type" value="Genomic_DNA"/>
</dbReference>
<organism evidence="18 19">
    <name type="scientific">Danionella cerebrum</name>
    <dbReference type="NCBI Taxonomy" id="2873325"/>
    <lineage>
        <taxon>Eukaryota</taxon>
        <taxon>Metazoa</taxon>
        <taxon>Chordata</taxon>
        <taxon>Craniata</taxon>
        <taxon>Vertebrata</taxon>
        <taxon>Euteleostomi</taxon>
        <taxon>Actinopterygii</taxon>
        <taxon>Neopterygii</taxon>
        <taxon>Teleostei</taxon>
        <taxon>Ostariophysi</taxon>
        <taxon>Cypriniformes</taxon>
        <taxon>Danionidae</taxon>
        <taxon>Danioninae</taxon>
        <taxon>Danionella</taxon>
    </lineage>
</organism>
<dbReference type="FunFam" id="2.10.25.10:FF:000252">
    <property type="entry name" value="Crumbs homolog 1 (Drosophila)"/>
    <property type="match status" value="1"/>
</dbReference>
<evidence type="ECO:0000259" key="17">
    <source>
        <dbReference type="PROSITE" id="PS50026"/>
    </source>
</evidence>
<feature type="domain" description="EGF-like" evidence="17">
    <location>
        <begin position="6"/>
        <end position="45"/>
    </location>
</feature>
<comment type="subcellular location">
    <subcellularLocation>
        <location evidence="1">Membrane</location>
        <topology evidence="1">Single-pass type I membrane protein</topology>
    </subcellularLocation>
    <subcellularLocation>
        <location evidence="2">Secreted</location>
        <location evidence="2">Extracellular space</location>
        <location evidence="2">Extracellular matrix</location>
    </subcellularLocation>
</comment>
<evidence type="ECO:0000256" key="8">
    <source>
        <dbReference type="ARBA" id="ARBA00022737"/>
    </source>
</evidence>